<keyword evidence="3 5" id="KW-0863">Zinc-finger</keyword>
<dbReference type="PANTHER" id="PTHR12710">
    <property type="entry name" value="NUCLEAR PROTEIN LOCALIZATION 4"/>
    <property type="match status" value="1"/>
</dbReference>
<evidence type="ECO:0000256" key="1">
    <source>
        <dbReference type="ARBA" id="ARBA00011025"/>
    </source>
</evidence>
<dbReference type="PROSITE" id="PS50199">
    <property type="entry name" value="ZF_RANBP2_2"/>
    <property type="match status" value="1"/>
</dbReference>
<accession>A0A4E0R4V7</accession>
<comment type="caution">
    <text evidence="9">The sequence shown here is derived from an EMBL/GenBank/DDBJ whole genome shotgun (WGS) entry which is preliminary data.</text>
</comment>
<dbReference type="GO" id="GO:0043130">
    <property type="term" value="F:ubiquitin binding"/>
    <property type="evidence" value="ECO:0007669"/>
    <property type="project" value="TreeGrafter"/>
</dbReference>
<reference evidence="9" key="1">
    <citation type="submission" date="2019-03" db="EMBL/GenBank/DDBJ databases">
        <title>Improved annotation for the trematode Fasciola hepatica.</title>
        <authorList>
            <person name="Choi Y.-J."/>
            <person name="Martin J."/>
            <person name="Mitreva M."/>
        </authorList>
    </citation>
    <scope>NUCLEOTIDE SEQUENCE [LARGE SCALE GENOMIC DNA]</scope>
</reference>
<keyword evidence="10" id="KW-1185">Reference proteome</keyword>
<dbReference type="GO" id="GO:0005634">
    <property type="term" value="C:nucleus"/>
    <property type="evidence" value="ECO:0007669"/>
    <property type="project" value="TreeGrafter"/>
</dbReference>
<dbReference type="Pfam" id="PF05021">
    <property type="entry name" value="NPL4"/>
    <property type="match status" value="1"/>
</dbReference>
<dbReference type="Gene3D" id="2.30.30.380">
    <property type="entry name" value="Zn-finger domain of Sec23/24"/>
    <property type="match status" value="1"/>
</dbReference>
<dbReference type="InterPro" id="IPR001876">
    <property type="entry name" value="Znf_RanBP2"/>
</dbReference>
<dbReference type="InterPro" id="IPR007717">
    <property type="entry name" value="NPL4_C"/>
</dbReference>
<dbReference type="SUPFAM" id="SSF90209">
    <property type="entry name" value="Ran binding protein zinc finger-like"/>
    <property type="match status" value="1"/>
</dbReference>
<dbReference type="InterPro" id="IPR016563">
    <property type="entry name" value="Npl4"/>
</dbReference>
<dbReference type="InterPro" id="IPR037518">
    <property type="entry name" value="MPN"/>
</dbReference>
<dbReference type="PANTHER" id="PTHR12710:SF0">
    <property type="entry name" value="NUCLEAR PROTEIN LOCALIZATION PROTEIN 4 HOMOLOG"/>
    <property type="match status" value="1"/>
</dbReference>
<proteinExistence type="inferred from homology"/>
<evidence type="ECO:0000313" key="10">
    <source>
        <dbReference type="Proteomes" id="UP000230066"/>
    </source>
</evidence>
<evidence type="ECO:0000259" key="7">
    <source>
        <dbReference type="PROSITE" id="PS50199"/>
    </source>
</evidence>
<dbReference type="SMART" id="SM00547">
    <property type="entry name" value="ZnF_RBZ"/>
    <property type="match status" value="1"/>
</dbReference>
<protein>
    <submittedName>
        <fullName evidence="9">Nuclear protein localization protein 4</fullName>
    </submittedName>
</protein>
<evidence type="ECO:0000256" key="5">
    <source>
        <dbReference type="PROSITE-ProRule" id="PRU00322"/>
    </source>
</evidence>
<evidence type="ECO:0000259" key="8">
    <source>
        <dbReference type="PROSITE" id="PS50249"/>
    </source>
</evidence>
<keyword evidence="4" id="KW-0862">Zinc</keyword>
<dbReference type="Pfam" id="PF05020">
    <property type="entry name" value="zf-NPL4"/>
    <property type="match status" value="1"/>
</dbReference>
<dbReference type="InterPro" id="IPR024682">
    <property type="entry name" value="Npl4_Ub-like_dom"/>
</dbReference>
<dbReference type="InterPro" id="IPR029071">
    <property type="entry name" value="Ubiquitin-like_domsf"/>
</dbReference>
<dbReference type="Proteomes" id="UP000230066">
    <property type="component" value="Unassembled WGS sequence"/>
</dbReference>
<feature type="region of interest" description="Disordered" evidence="6">
    <location>
        <begin position="550"/>
        <end position="591"/>
    </location>
</feature>
<evidence type="ECO:0000256" key="3">
    <source>
        <dbReference type="ARBA" id="ARBA00022771"/>
    </source>
</evidence>
<dbReference type="GO" id="GO:0008270">
    <property type="term" value="F:zinc ion binding"/>
    <property type="evidence" value="ECO:0007669"/>
    <property type="project" value="UniProtKB-KW"/>
</dbReference>
<dbReference type="Pfam" id="PF11543">
    <property type="entry name" value="UN_NPL4"/>
    <property type="match status" value="1"/>
</dbReference>
<dbReference type="EMBL" id="JXXN02002958">
    <property type="protein sequence ID" value="THD22155.1"/>
    <property type="molecule type" value="Genomic_DNA"/>
</dbReference>
<gene>
    <name evidence="9" type="ORF">D915_007112</name>
</gene>
<dbReference type="GO" id="GO:0031625">
    <property type="term" value="F:ubiquitin protein ligase binding"/>
    <property type="evidence" value="ECO:0007669"/>
    <property type="project" value="TreeGrafter"/>
</dbReference>
<dbReference type="InterPro" id="IPR036443">
    <property type="entry name" value="Znf_RanBP2_sf"/>
</dbReference>
<dbReference type="AlphaFoldDB" id="A0A4E0R4V7"/>
<dbReference type="GO" id="GO:0006511">
    <property type="term" value="P:ubiquitin-dependent protein catabolic process"/>
    <property type="evidence" value="ECO:0007669"/>
    <property type="project" value="InterPro"/>
</dbReference>
<evidence type="ECO:0000256" key="4">
    <source>
        <dbReference type="ARBA" id="ARBA00022833"/>
    </source>
</evidence>
<dbReference type="CDD" id="cd08061">
    <property type="entry name" value="MPN_NPL4"/>
    <property type="match status" value="1"/>
</dbReference>
<evidence type="ECO:0000256" key="2">
    <source>
        <dbReference type="ARBA" id="ARBA00022723"/>
    </source>
</evidence>
<dbReference type="SUPFAM" id="SSF54236">
    <property type="entry name" value="Ubiquitin-like"/>
    <property type="match status" value="1"/>
</dbReference>
<dbReference type="PROSITE" id="PS01358">
    <property type="entry name" value="ZF_RANBP2_1"/>
    <property type="match status" value="1"/>
</dbReference>
<sequence>MIIRVQSPVGTKKFEVSESEKLGNLLDLVSEGFKPGSSDSWYLSLSRNDASRLPSSRDIRLSSLGLKHGDLLFLRQSTLGKPEDWKEGHIETGATDSTDTTNDPEFAWSQMEDKIDQQLTKMDGQIKRKRNEQLCHHPPSGKCLHCVPLEPYDAAYLEHLDPPVKFMSFHAYLRKLRGGQSKGKFYSLENLSCRIRPGCREHPPWPEGICTKCQPSPVTLEAQPYRHVDYVQFENGQIMETFLDFWRQTGRQRIGLLLGRYAHFDTAGSPPLAIKAVVAAIYEPAQESTNRSVKLTTPLDALLPKHTAEVARRLGLRPVGWIFTDLVADEQSTCGEVQHYRGTMDTFFLSAEECITAARLQNLHPNICTLSADGRFGSKFVTVVVTGDSSHHIHFEAYQVSNQAMALERDRILIPTYDAPELGYIRETAADKFVPEVFYTGFPKFANLLRKLGPQQLYTCLANFHLLSWLAGNEHLPLALHEADGRWLEDEHSITGLLEAISHNSATTEEKPIPAEERLKKATDAVSKWAAESPAWATINEMARAVSSDLASTSPTHCGPSRSTSFGTRSASTSVALDPVSSPDHSTSANREATGTDFWACPHCTFHNQLDMSECDMCGLPRHA</sequence>
<feature type="domain" description="RanBP2-type" evidence="7">
    <location>
        <begin position="593"/>
        <end position="624"/>
    </location>
</feature>
<feature type="domain" description="MPN" evidence="8">
    <location>
        <begin position="231"/>
        <end position="376"/>
    </location>
</feature>
<comment type="similarity">
    <text evidence="1">Belongs to the NPL4 family.</text>
</comment>
<feature type="compositionally biased region" description="Polar residues" evidence="6">
    <location>
        <begin position="550"/>
        <end position="575"/>
    </location>
</feature>
<evidence type="ECO:0000256" key="6">
    <source>
        <dbReference type="SAM" id="MobiDB-lite"/>
    </source>
</evidence>
<evidence type="ECO:0000313" key="9">
    <source>
        <dbReference type="EMBL" id="THD22155.1"/>
    </source>
</evidence>
<keyword evidence="2" id="KW-0479">Metal-binding</keyword>
<dbReference type="Gene3D" id="3.10.20.90">
    <property type="entry name" value="Phosphatidylinositol 3-kinase Catalytic Subunit, Chain A, domain 1"/>
    <property type="match status" value="1"/>
</dbReference>
<dbReference type="InterPro" id="IPR007716">
    <property type="entry name" value="NPL4_Zn-bd_put"/>
</dbReference>
<organism evidence="9 10">
    <name type="scientific">Fasciola hepatica</name>
    <name type="common">Liver fluke</name>
    <dbReference type="NCBI Taxonomy" id="6192"/>
    <lineage>
        <taxon>Eukaryota</taxon>
        <taxon>Metazoa</taxon>
        <taxon>Spiralia</taxon>
        <taxon>Lophotrochozoa</taxon>
        <taxon>Platyhelminthes</taxon>
        <taxon>Trematoda</taxon>
        <taxon>Digenea</taxon>
        <taxon>Plagiorchiida</taxon>
        <taxon>Echinostomata</taxon>
        <taxon>Echinostomatoidea</taxon>
        <taxon>Fasciolidae</taxon>
        <taxon>Fasciola</taxon>
    </lineage>
</organism>
<name>A0A4E0R4V7_FASHE</name>
<dbReference type="PROSITE" id="PS50249">
    <property type="entry name" value="MPN"/>
    <property type="match status" value="1"/>
</dbReference>